<keyword evidence="2" id="KW-1185">Reference proteome</keyword>
<reference evidence="1" key="1">
    <citation type="journal article" date="2018" name="Genome Biol. Evol.">
        <title>Genomics and development of Lentinus tigrinus, a white-rot wood-decaying mushroom with dimorphic fruiting bodies.</title>
        <authorList>
            <person name="Wu B."/>
            <person name="Xu Z."/>
            <person name="Knudson A."/>
            <person name="Carlson A."/>
            <person name="Chen N."/>
            <person name="Kovaka S."/>
            <person name="LaButti K."/>
            <person name="Lipzen A."/>
            <person name="Pennachio C."/>
            <person name="Riley R."/>
            <person name="Schakwitz W."/>
            <person name="Umezawa K."/>
            <person name="Ohm R.A."/>
            <person name="Grigoriev I.V."/>
            <person name="Nagy L.G."/>
            <person name="Gibbons J."/>
            <person name="Hibbett D."/>
        </authorList>
    </citation>
    <scope>NUCLEOTIDE SEQUENCE [LARGE SCALE GENOMIC DNA]</scope>
    <source>
        <strain evidence="1">ALCF2SS1-6</strain>
    </source>
</reference>
<dbReference type="AlphaFoldDB" id="A0A5C2SCA9"/>
<protein>
    <submittedName>
        <fullName evidence="1">Uncharacterized protein</fullName>
    </submittedName>
</protein>
<name>A0A5C2SCA9_9APHY</name>
<organism evidence="1 2">
    <name type="scientific">Lentinus tigrinus ALCF2SS1-6</name>
    <dbReference type="NCBI Taxonomy" id="1328759"/>
    <lineage>
        <taxon>Eukaryota</taxon>
        <taxon>Fungi</taxon>
        <taxon>Dikarya</taxon>
        <taxon>Basidiomycota</taxon>
        <taxon>Agaricomycotina</taxon>
        <taxon>Agaricomycetes</taxon>
        <taxon>Polyporales</taxon>
        <taxon>Polyporaceae</taxon>
        <taxon>Lentinus</taxon>
    </lineage>
</organism>
<accession>A0A5C2SCA9</accession>
<evidence type="ECO:0000313" key="1">
    <source>
        <dbReference type="EMBL" id="RPD60908.1"/>
    </source>
</evidence>
<sequence length="60" mass="6553">MASYDERLLASAPAATRAEKQVCTSPLHMLMRDAPAALQVKSTWVFASQGRSRRGSGREC</sequence>
<dbReference type="OrthoDB" id="3268868at2759"/>
<dbReference type="Proteomes" id="UP000313359">
    <property type="component" value="Unassembled WGS sequence"/>
</dbReference>
<proteinExistence type="predicted"/>
<evidence type="ECO:0000313" key="2">
    <source>
        <dbReference type="Proteomes" id="UP000313359"/>
    </source>
</evidence>
<dbReference type="EMBL" id="ML122264">
    <property type="protein sequence ID" value="RPD60908.1"/>
    <property type="molecule type" value="Genomic_DNA"/>
</dbReference>
<gene>
    <name evidence="1" type="ORF">L227DRAFT_575058</name>
</gene>